<gene>
    <name evidence="7" type="ORF">BDV96DRAFT_467159</name>
</gene>
<feature type="compositionally biased region" description="Basic residues" evidence="6">
    <location>
        <begin position="1"/>
        <end position="12"/>
    </location>
</feature>
<dbReference type="PANTHER" id="PTHR17224">
    <property type="entry name" value="PEPTIDYL-TRNA HYDROLASE"/>
    <property type="match status" value="1"/>
</dbReference>
<proteinExistence type="inferred from homology"/>
<evidence type="ECO:0000256" key="6">
    <source>
        <dbReference type="SAM" id="MobiDB-lite"/>
    </source>
</evidence>
<dbReference type="Pfam" id="PF01195">
    <property type="entry name" value="Pept_tRNA_hydro"/>
    <property type="match status" value="1"/>
</dbReference>
<dbReference type="Proteomes" id="UP000799770">
    <property type="component" value="Unassembled WGS sequence"/>
</dbReference>
<dbReference type="InterPro" id="IPR036416">
    <property type="entry name" value="Pept_tRNA_hydro_sf"/>
</dbReference>
<organism evidence="7 8">
    <name type="scientific">Lophiotrema nucula</name>
    <dbReference type="NCBI Taxonomy" id="690887"/>
    <lineage>
        <taxon>Eukaryota</taxon>
        <taxon>Fungi</taxon>
        <taxon>Dikarya</taxon>
        <taxon>Ascomycota</taxon>
        <taxon>Pezizomycotina</taxon>
        <taxon>Dothideomycetes</taxon>
        <taxon>Pleosporomycetidae</taxon>
        <taxon>Pleosporales</taxon>
        <taxon>Lophiotremataceae</taxon>
        <taxon>Lophiotrema</taxon>
    </lineage>
</organism>
<keyword evidence="3 7" id="KW-0378">Hydrolase</keyword>
<dbReference type="PANTHER" id="PTHR17224:SF1">
    <property type="entry name" value="PEPTIDYL-TRNA HYDROLASE"/>
    <property type="match status" value="1"/>
</dbReference>
<evidence type="ECO:0000256" key="4">
    <source>
        <dbReference type="ARBA" id="ARBA00022884"/>
    </source>
</evidence>
<accession>A0A6A5YKV1</accession>
<reference evidence="7" key="1">
    <citation type="journal article" date="2020" name="Stud. Mycol.">
        <title>101 Dothideomycetes genomes: a test case for predicting lifestyles and emergence of pathogens.</title>
        <authorList>
            <person name="Haridas S."/>
            <person name="Albert R."/>
            <person name="Binder M."/>
            <person name="Bloem J."/>
            <person name="Labutti K."/>
            <person name="Salamov A."/>
            <person name="Andreopoulos B."/>
            <person name="Baker S."/>
            <person name="Barry K."/>
            <person name="Bills G."/>
            <person name="Bluhm B."/>
            <person name="Cannon C."/>
            <person name="Castanera R."/>
            <person name="Culley D."/>
            <person name="Daum C."/>
            <person name="Ezra D."/>
            <person name="Gonzalez J."/>
            <person name="Henrissat B."/>
            <person name="Kuo A."/>
            <person name="Liang C."/>
            <person name="Lipzen A."/>
            <person name="Lutzoni F."/>
            <person name="Magnuson J."/>
            <person name="Mondo S."/>
            <person name="Nolan M."/>
            <person name="Ohm R."/>
            <person name="Pangilinan J."/>
            <person name="Park H.-J."/>
            <person name="Ramirez L."/>
            <person name="Alfaro M."/>
            <person name="Sun H."/>
            <person name="Tritt A."/>
            <person name="Yoshinaga Y."/>
            <person name="Zwiers L.-H."/>
            <person name="Turgeon B."/>
            <person name="Goodwin S."/>
            <person name="Spatafora J."/>
            <person name="Crous P."/>
            <person name="Grigoriev I."/>
        </authorList>
    </citation>
    <scope>NUCLEOTIDE SEQUENCE</scope>
    <source>
        <strain evidence="7">CBS 627.86</strain>
    </source>
</reference>
<dbReference type="EC" id="3.1.1.29" evidence="1"/>
<dbReference type="GO" id="GO:0004045">
    <property type="term" value="F:peptidyl-tRNA hydrolase activity"/>
    <property type="evidence" value="ECO:0007669"/>
    <property type="project" value="UniProtKB-EC"/>
</dbReference>
<dbReference type="NCBIfam" id="TIGR00447">
    <property type="entry name" value="pth"/>
    <property type="match status" value="1"/>
</dbReference>
<dbReference type="InterPro" id="IPR001328">
    <property type="entry name" value="Pept_tRNA_hydro"/>
</dbReference>
<feature type="non-terminal residue" evidence="7">
    <location>
        <position position="268"/>
    </location>
</feature>
<dbReference type="OrthoDB" id="1711136at2759"/>
<dbReference type="InterPro" id="IPR018171">
    <property type="entry name" value="Pept_tRNA_hydro_CS"/>
</dbReference>
<name>A0A6A5YKV1_9PLEO</name>
<feature type="region of interest" description="Disordered" evidence="6">
    <location>
        <begin position="1"/>
        <end position="59"/>
    </location>
</feature>
<feature type="non-terminal residue" evidence="7">
    <location>
        <position position="1"/>
    </location>
</feature>
<dbReference type="AlphaFoldDB" id="A0A6A5YKV1"/>
<dbReference type="GO" id="GO:0000049">
    <property type="term" value="F:tRNA binding"/>
    <property type="evidence" value="ECO:0007669"/>
    <property type="project" value="UniProtKB-KW"/>
</dbReference>
<evidence type="ECO:0000256" key="1">
    <source>
        <dbReference type="ARBA" id="ARBA00013260"/>
    </source>
</evidence>
<keyword evidence="2" id="KW-0820">tRNA-binding</keyword>
<keyword evidence="4" id="KW-0694">RNA-binding</keyword>
<evidence type="ECO:0000256" key="5">
    <source>
        <dbReference type="ARBA" id="ARBA00038063"/>
    </source>
</evidence>
<dbReference type="Gene3D" id="3.40.50.1470">
    <property type="entry name" value="Peptidyl-tRNA hydrolase"/>
    <property type="match status" value="1"/>
</dbReference>
<protein>
    <recommendedName>
        <fullName evidence="1">peptidyl-tRNA hydrolase</fullName>
        <ecNumber evidence="1">3.1.1.29</ecNumber>
    </recommendedName>
</protein>
<dbReference type="EMBL" id="ML977359">
    <property type="protein sequence ID" value="KAF2106788.1"/>
    <property type="molecule type" value="Genomic_DNA"/>
</dbReference>
<dbReference type="SUPFAM" id="SSF53178">
    <property type="entry name" value="Peptidyl-tRNA hydrolase-like"/>
    <property type="match status" value="1"/>
</dbReference>
<dbReference type="PROSITE" id="PS01196">
    <property type="entry name" value="PEPT_TRNA_HYDROL_2"/>
    <property type="match status" value="1"/>
</dbReference>
<sequence length="268" mass="29530">SRKEKRKLKKRQSQPEPTPAADSTTVEKSKPSTPPNNPPKQRKPPTPDTLLPRSLKDPMPPTKYYPLLVCSIGNPGAQYAKTLHSAGHSILQTIQERGVYQPFTRGMYGLVARAGTTTRVHGVLTGWTKEVKASDDITLWQSTHLMNASGTSVKKAWMEFSAEQRQRGLEPRLVVVHDELESDLGKVTVKDGASSARGHNGLKSIQAAFPGNLKWWRVGVGIGRPQSRDANVVSQYVLRKMTIREEAAIEKAAASVHRVLQDIADGTR</sequence>
<comment type="similarity">
    <text evidence="5">Belongs to the PTH family.</text>
</comment>
<evidence type="ECO:0000256" key="3">
    <source>
        <dbReference type="ARBA" id="ARBA00022801"/>
    </source>
</evidence>
<keyword evidence="8" id="KW-1185">Reference proteome</keyword>
<evidence type="ECO:0000313" key="8">
    <source>
        <dbReference type="Proteomes" id="UP000799770"/>
    </source>
</evidence>
<evidence type="ECO:0000256" key="2">
    <source>
        <dbReference type="ARBA" id="ARBA00022555"/>
    </source>
</evidence>
<evidence type="ECO:0000313" key="7">
    <source>
        <dbReference type="EMBL" id="KAF2106788.1"/>
    </source>
</evidence>